<dbReference type="InterPro" id="IPR041796">
    <property type="entry name" value="Mre11_N"/>
</dbReference>
<dbReference type="PANTHER" id="PTHR30337:SF0">
    <property type="entry name" value="NUCLEASE SBCCD SUBUNIT D"/>
    <property type="match status" value="1"/>
</dbReference>
<dbReference type="RefSeq" id="WP_208289745.1">
    <property type="nucleotide sequence ID" value="NZ_CP074404.1"/>
</dbReference>
<dbReference type="CDD" id="cd00840">
    <property type="entry name" value="MPP_Mre11_N"/>
    <property type="match status" value="1"/>
</dbReference>
<comment type="function">
    <text evidence="7">SbcCD cleaves DNA hairpin structures. These structures can inhibit DNA replication and are intermediates in certain DNA recombination reactions. The complex acts as a 3'-&gt;5' double strand exonuclease that can open hairpins. It also has a 5' single-strand endonuclease activity.</text>
</comment>
<keyword evidence="6 7" id="KW-0269">Exonuclease</keyword>
<feature type="domain" description="Calcineurin-like phosphoesterase" evidence="8">
    <location>
        <begin position="1"/>
        <end position="222"/>
    </location>
</feature>
<dbReference type="InterPro" id="IPR004843">
    <property type="entry name" value="Calcineurin-like_PHP"/>
</dbReference>
<dbReference type="PANTHER" id="PTHR30337">
    <property type="entry name" value="COMPONENT OF ATP-DEPENDENT DSDNA EXONUCLEASE"/>
    <property type="match status" value="1"/>
</dbReference>
<keyword evidence="4 7" id="KW-0540">Nuclease</keyword>
<evidence type="ECO:0000256" key="4">
    <source>
        <dbReference type="ARBA" id="ARBA00022722"/>
    </source>
</evidence>
<dbReference type="InterPro" id="IPR004593">
    <property type="entry name" value="SbcD"/>
</dbReference>
<dbReference type="Pfam" id="PF00149">
    <property type="entry name" value="Metallophos"/>
    <property type="match status" value="1"/>
</dbReference>
<keyword evidence="7" id="KW-0233">DNA recombination</keyword>
<comment type="similarity">
    <text evidence="1 7">Belongs to the SbcD family.</text>
</comment>
<organism evidence="10 11">
    <name type="scientific">Cellulomonas fengjieae</name>
    <dbReference type="NCBI Taxonomy" id="2819978"/>
    <lineage>
        <taxon>Bacteria</taxon>
        <taxon>Bacillati</taxon>
        <taxon>Actinomycetota</taxon>
        <taxon>Actinomycetes</taxon>
        <taxon>Micrococcales</taxon>
        <taxon>Cellulomonadaceae</taxon>
        <taxon>Cellulomonas</taxon>
    </lineage>
</organism>
<feature type="domain" description="Nuclease SbcCD subunit D C-terminal" evidence="9">
    <location>
        <begin position="274"/>
        <end position="360"/>
    </location>
</feature>
<proteinExistence type="inferred from homology"/>
<evidence type="ECO:0000256" key="6">
    <source>
        <dbReference type="ARBA" id="ARBA00022839"/>
    </source>
</evidence>
<dbReference type="InterPro" id="IPR026843">
    <property type="entry name" value="SbcD_C"/>
</dbReference>
<evidence type="ECO:0000256" key="3">
    <source>
        <dbReference type="ARBA" id="ARBA00013365"/>
    </source>
</evidence>
<dbReference type="GO" id="GO:0004527">
    <property type="term" value="F:exonuclease activity"/>
    <property type="evidence" value="ECO:0007669"/>
    <property type="project" value="UniProtKB-KW"/>
</dbReference>
<accession>A0ABS3SI14</accession>
<evidence type="ECO:0000313" key="10">
    <source>
        <dbReference type="EMBL" id="MBO3085292.1"/>
    </source>
</evidence>
<evidence type="ECO:0000256" key="2">
    <source>
        <dbReference type="ARBA" id="ARBA00011322"/>
    </source>
</evidence>
<name>A0ABS3SI14_9CELL</name>
<reference evidence="10 11" key="1">
    <citation type="submission" date="2021-03" db="EMBL/GenBank/DDBJ databases">
        <title>novel species in genus Cellulomonas.</title>
        <authorList>
            <person name="Zhang G."/>
        </authorList>
    </citation>
    <scope>NUCLEOTIDE SEQUENCE [LARGE SCALE GENOMIC DNA]</scope>
    <source>
        <strain evidence="11">zg-ZUI188</strain>
    </source>
</reference>
<evidence type="ECO:0000313" key="11">
    <source>
        <dbReference type="Proteomes" id="UP000678317"/>
    </source>
</evidence>
<evidence type="ECO:0000259" key="9">
    <source>
        <dbReference type="Pfam" id="PF12320"/>
    </source>
</evidence>
<protein>
    <recommendedName>
        <fullName evidence="3 7">Nuclease SbcCD subunit D</fullName>
    </recommendedName>
</protein>
<dbReference type="InterPro" id="IPR029052">
    <property type="entry name" value="Metallo-depent_PP-like"/>
</dbReference>
<keyword evidence="11" id="KW-1185">Reference proteome</keyword>
<sequence length="387" mass="41381">MRLLHTSDWHLGRTLHGVDLLDHQAAYLEHLVDVVRAEQVDAVVVAGDVYDRAIPPVEAVTLLSETLARLAEHTTVVVTSGNHDSATRLGFGSSLMRDRVRLRTRVAGLAEPVVLPDDEGDVLVYGIPYLDPDFARVELAEGPQPLVRSHEAVAAAAMRRVRADVAARSGSARPRSVVAAHAFVIGGAPTDSERDIRVGGVDQVPAGVFTGADYVALGHLHGPQKVTGADGTVLRYSGSPLAYSFSEQHHAKSTVLVDLSGGQVRTSLVDAPVPRRLADVTGTLEDLLGATGEPHRDAWVRVTVTDAHRPDDLYRRVKQRFAHALVVQHRAVGPAVASHAAVVTAAHDPLDVAADFLAHVTGCRPTSAEADVLRRAYEDVTAMERSA</sequence>
<dbReference type="EMBL" id="JAGFBM010000006">
    <property type="protein sequence ID" value="MBO3085292.1"/>
    <property type="molecule type" value="Genomic_DNA"/>
</dbReference>
<dbReference type="SUPFAM" id="SSF56300">
    <property type="entry name" value="Metallo-dependent phosphatases"/>
    <property type="match status" value="1"/>
</dbReference>
<dbReference type="Proteomes" id="UP000678317">
    <property type="component" value="Unassembled WGS sequence"/>
</dbReference>
<evidence type="ECO:0000259" key="8">
    <source>
        <dbReference type="Pfam" id="PF00149"/>
    </source>
</evidence>
<comment type="caution">
    <text evidence="10">The sequence shown here is derived from an EMBL/GenBank/DDBJ whole genome shotgun (WGS) entry which is preliminary data.</text>
</comment>
<keyword evidence="7" id="KW-0235">DNA replication</keyword>
<evidence type="ECO:0000256" key="1">
    <source>
        <dbReference type="ARBA" id="ARBA00010555"/>
    </source>
</evidence>
<gene>
    <name evidence="7" type="primary">sbcD</name>
    <name evidence="10" type="ORF">J4035_11645</name>
</gene>
<keyword evidence="5 7" id="KW-0378">Hydrolase</keyword>
<keyword evidence="7" id="KW-0255">Endonuclease</keyword>
<dbReference type="InterPro" id="IPR050535">
    <property type="entry name" value="DNA_Repair-Maintenance_Comp"/>
</dbReference>
<dbReference type="NCBIfam" id="TIGR00619">
    <property type="entry name" value="sbcd"/>
    <property type="match status" value="1"/>
</dbReference>
<dbReference type="Gene3D" id="3.60.21.10">
    <property type="match status" value="1"/>
</dbReference>
<evidence type="ECO:0000256" key="5">
    <source>
        <dbReference type="ARBA" id="ARBA00022801"/>
    </source>
</evidence>
<evidence type="ECO:0000256" key="7">
    <source>
        <dbReference type="RuleBase" id="RU363069"/>
    </source>
</evidence>
<dbReference type="Pfam" id="PF12320">
    <property type="entry name" value="SbcD_C"/>
    <property type="match status" value="1"/>
</dbReference>
<comment type="subunit">
    <text evidence="2 7">Heterodimer of SbcC and SbcD.</text>
</comment>